<dbReference type="Proteomes" id="UP000294576">
    <property type="component" value="Unassembled WGS sequence"/>
</dbReference>
<evidence type="ECO:0000313" key="2">
    <source>
        <dbReference type="Proteomes" id="UP000294576"/>
    </source>
</evidence>
<organism evidence="1 2">
    <name type="scientific">Rhizobium sullae</name>
    <name type="common">Rhizobium hedysari</name>
    <dbReference type="NCBI Taxonomy" id="50338"/>
    <lineage>
        <taxon>Bacteria</taxon>
        <taxon>Pseudomonadati</taxon>
        <taxon>Pseudomonadota</taxon>
        <taxon>Alphaproteobacteria</taxon>
        <taxon>Hyphomicrobiales</taxon>
        <taxon>Rhizobiaceae</taxon>
        <taxon>Rhizobium/Agrobacterium group</taxon>
        <taxon>Rhizobium</taxon>
    </lineage>
</organism>
<name>A0A4R3PYM5_RHISU</name>
<proteinExistence type="predicted"/>
<reference evidence="1 2" key="1">
    <citation type="submission" date="2019-03" db="EMBL/GenBank/DDBJ databases">
        <title>Genomic Encyclopedia of Type Strains, Phase IV (KMG-V): Genome sequencing to study the core and pangenomes of soil and plant-associated prokaryotes.</title>
        <authorList>
            <person name="Whitman W."/>
        </authorList>
    </citation>
    <scope>NUCLEOTIDE SEQUENCE [LARGE SCALE GENOMIC DNA]</scope>
    <source>
        <strain evidence="1 2">Hc14</strain>
    </source>
</reference>
<sequence>MVRDFSRKLRLTGAVLGCATCKELASEFRRVNSRTTFDVERAYKWLQGRALPRQQQVYLDWLALLNIDRPFAWLIECDTEELLDLLCRSRNLPPDDIRRRAEAFAAGSSLAVNRRSVGGNHHICGLYVGYSFAWSPYYSGRVIRGALAVESPLAQGRLTASYTENLPTSHVNVRGSVTISGRSLYMHLCEQGSKLPLFLSLYRPTPPASVLAGLICGATLVGHDPRPSVSRIVFLRVSASEGRALQASRYLEDGESLSADLGAAGLVLSAPEEVEESLNAFLRGTDGGGRDQVLADEYAGLVALFDRALIDQNSSSTP</sequence>
<comment type="caution">
    <text evidence="1">The sequence shown here is derived from an EMBL/GenBank/DDBJ whole genome shotgun (WGS) entry which is preliminary data.</text>
</comment>
<dbReference type="AlphaFoldDB" id="A0A4R3PYM5"/>
<protein>
    <submittedName>
        <fullName evidence="1">Uncharacterized protein</fullName>
    </submittedName>
</protein>
<evidence type="ECO:0000313" key="1">
    <source>
        <dbReference type="EMBL" id="TCU13770.1"/>
    </source>
</evidence>
<gene>
    <name evidence="1" type="ORF">EV132_111203</name>
</gene>
<accession>A0A4R3PYM5</accession>
<dbReference type="EMBL" id="SMBH01000011">
    <property type="protein sequence ID" value="TCU13770.1"/>
    <property type="molecule type" value="Genomic_DNA"/>
</dbReference>